<dbReference type="GO" id="GO:0006415">
    <property type="term" value="P:translational termination"/>
    <property type="evidence" value="ECO:0007669"/>
    <property type="project" value="TreeGrafter"/>
</dbReference>
<dbReference type="GO" id="GO:0006402">
    <property type="term" value="P:mRNA catabolic process"/>
    <property type="evidence" value="ECO:0007669"/>
    <property type="project" value="TreeGrafter"/>
</dbReference>
<evidence type="ECO:0000256" key="3">
    <source>
        <dbReference type="PIRSR" id="PIRSR006156-1"/>
    </source>
</evidence>
<keyword evidence="5" id="KW-1185">Reference proteome</keyword>
<gene>
    <name evidence="4" type="ORF">SAMN05878437_1920</name>
</gene>
<dbReference type="Gene3D" id="3.30.2310.20">
    <property type="entry name" value="RelE-like"/>
    <property type="match status" value="1"/>
</dbReference>
<evidence type="ECO:0000313" key="5">
    <source>
        <dbReference type="Proteomes" id="UP000190911"/>
    </source>
</evidence>
<evidence type="ECO:0000256" key="2">
    <source>
        <dbReference type="ARBA" id="ARBA00061366"/>
    </source>
</evidence>
<dbReference type="PANTHER" id="PTHR40588">
    <property type="entry name" value="MRNA INTERFERASE TOXIN YAFQ"/>
    <property type="match status" value="1"/>
</dbReference>
<feature type="active site" description="Proton donor" evidence="3">
    <location>
        <position position="84"/>
    </location>
</feature>
<sequence length="90" mass="10714">MLTPVRTRQFKRDVKRLQKRAKDMAKLRELLGLLIEQKPLPDAYQDHALRGNWKGYRDAHIEPDWLLLYRVDGDELQLARMGSHTDLFQE</sequence>
<dbReference type="InterPro" id="IPR007712">
    <property type="entry name" value="RelE/ParE_toxin"/>
</dbReference>
<dbReference type="GO" id="GO:0004521">
    <property type="term" value="F:RNA endonuclease activity"/>
    <property type="evidence" value="ECO:0007669"/>
    <property type="project" value="TreeGrafter"/>
</dbReference>
<dbReference type="OrthoDB" id="7030467at2"/>
<reference evidence="4 5" key="1">
    <citation type="submission" date="2016-11" db="EMBL/GenBank/DDBJ databases">
        <authorList>
            <person name="Jaros S."/>
            <person name="Januszkiewicz K."/>
            <person name="Wedrychowicz H."/>
        </authorList>
    </citation>
    <scope>NUCLEOTIDE SEQUENCE [LARGE SCALE GENOMIC DNA]</scope>
    <source>
        <strain evidence="4 5">ACAM 12</strain>
    </source>
</reference>
<organism evidence="4 5">
    <name type="scientific">Vreelandella subglaciescola</name>
    <dbReference type="NCBI Taxonomy" id="29571"/>
    <lineage>
        <taxon>Bacteria</taxon>
        <taxon>Pseudomonadati</taxon>
        <taxon>Pseudomonadota</taxon>
        <taxon>Gammaproteobacteria</taxon>
        <taxon>Oceanospirillales</taxon>
        <taxon>Halomonadaceae</taxon>
        <taxon>Vreelandella</taxon>
    </lineage>
</organism>
<evidence type="ECO:0000256" key="1">
    <source>
        <dbReference type="ARBA" id="ARBA00022649"/>
    </source>
</evidence>
<dbReference type="InterPro" id="IPR004386">
    <property type="entry name" value="Toxin_YafQ-like"/>
</dbReference>
<dbReference type="NCBIfam" id="TIGR02385">
    <property type="entry name" value="RelE_StbE"/>
    <property type="match status" value="1"/>
</dbReference>
<proteinExistence type="inferred from homology"/>
<comment type="similarity">
    <text evidence="2">Belongs to the RelE toxin family. YafQ subfamily.</text>
</comment>
<dbReference type="RefSeq" id="WP_079553193.1">
    <property type="nucleotide sequence ID" value="NZ_LT670847.1"/>
</dbReference>
<dbReference type="AlphaFoldDB" id="A0A1M7H5P5"/>
<dbReference type="EMBL" id="LT670847">
    <property type="protein sequence ID" value="SHM23911.1"/>
    <property type="molecule type" value="Genomic_DNA"/>
</dbReference>
<dbReference type="NCBIfam" id="TIGR00053">
    <property type="entry name" value="YafQ family addiction module toxin"/>
    <property type="match status" value="1"/>
</dbReference>
<dbReference type="PIRSF" id="PIRSF006156">
    <property type="entry name" value="YafQ"/>
    <property type="match status" value="1"/>
</dbReference>
<dbReference type="Pfam" id="PF15738">
    <property type="entry name" value="YafQ_toxin"/>
    <property type="match status" value="1"/>
</dbReference>
<dbReference type="FunFam" id="3.30.2310.20:FF:000003">
    <property type="entry name" value="Type II toxin-antitoxin system YafQ family toxin"/>
    <property type="match status" value="1"/>
</dbReference>
<dbReference type="PANTHER" id="PTHR40588:SF1">
    <property type="entry name" value="MRNA INTERFERASE TOXIN YAFQ"/>
    <property type="match status" value="1"/>
</dbReference>
<dbReference type="STRING" id="29571.SAMN05878437_1920"/>
<dbReference type="Proteomes" id="UP000190911">
    <property type="component" value="Chromosome I"/>
</dbReference>
<dbReference type="InParanoid" id="A0A1M7H5P5"/>
<dbReference type="InterPro" id="IPR035093">
    <property type="entry name" value="RelE/ParE_toxin_dom_sf"/>
</dbReference>
<dbReference type="SUPFAM" id="SSF143011">
    <property type="entry name" value="RelE-like"/>
    <property type="match status" value="1"/>
</dbReference>
<name>A0A1M7H5P5_9GAMM</name>
<accession>A0A1M7H5P5</accession>
<keyword evidence="1" id="KW-1277">Toxin-antitoxin system</keyword>
<dbReference type="FunCoup" id="A0A1M7H5P5">
    <property type="interactions" value="7"/>
</dbReference>
<evidence type="ECO:0000313" key="4">
    <source>
        <dbReference type="EMBL" id="SHM23911.1"/>
    </source>
</evidence>
<protein>
    <submittedName>
        <fullName evidence="4">mRNA interferase YafQ</fullName>
    </submittedName>
</protein>